<dbReference type="EMBL" id="JABFRW010000055">
    <property type="protein sequence ID" value="NOT33561.1"/>
    <property type="molecule type" value="Genomic_DNA"/>
</dbReference>
<dbReference type="PANTHER" id="PTHR46986">
    <property type="entry name" value="ENDORIBONUCLEASE YBEY, CHLOROPLASTIC"/>
    <property type="match status" value="1"/>
</dbReference>
<sequence length="146" mass="16588">MLTPLRTIVRASLAIEGLKPGEIAIVLSDDEELRVLNRRWRGIDRATDVLSFGYDEQPPERGRRVQGDLVISMDRMAEQAKRYRVSPGEELTRLVVHGALHLAGHDHHRLAERRVMRAVEARALRANRGAAKRLDVLLSKARSEKR</sequence>
<keyword evidence="2 7" id="KW-0540">Nuclease</keyword>
<dbReference type="Gene3D" id="3.40.390.30">
    <property type="entry name" value="Metalloproteases ('zincins'), catalytic domain"/>
    <property type="match status" value="1"/>
</dbReference>
<dbReference type="GO" id="GO:0004222">
    <property type="term" value="F:metalloendopeptidase activity"/>
    <property type="evidence" value="ECO:0007669"/>
    <property type="project" value="InterPro"/>
</dbReference>
<keyword evidence="7" id="KW-0963">Cytoplasm</keyword>
<evidence type="ECO:0000313" key="8">
    <source>
        <dbReference type="EMBL" id="NOT33561.1"/>
    </source>
</evidence>
<dbReference type="InterPro" id="IPR002036">
    <property type="entry name" value="YbeY"/>
</dbReference>
<evidence type="ECO:0000256" key="1">
    <source>
        <dbReference type="ARBA" id="ARBA00010875"/>
    </source>
</evidence>
<dbReference type="HAMAP" id="MF_00009">
    <property type="entry name" value="Endoribonucl_YbeY"/>
    <property type="match status" value="1"/>
</dbReference>
<keyword evidence="4 7" id="KW-0255">Endonuclease</keyword>
<dbReference type="AlphaFoldDB" id="A0A849SGH7"/>
<dbReference type="SUPFAM" id="SSF55486">
    <property type="entry name" value="Metalloproteases ('zincins'), catalytic domain"/>
    <property type="match status" value="1"/>
</dbReference>
<keyword evidence="7" id="KW-0698">rRNA processing</keyword>
<dbReference type="EC" id="3.1.-.-" evidence="7"/>
<evidence type="ECO:0000256" key="3">
    <source>
        <dbReference type="ARBA" id="ARBA00022723"/>
    </source>
</evidence>
<dbReference type="Proteomes" id="UP000580839">
    <property type="component" value="Unassembled WGS sequence"/>
</dbReference>
<keyword evidence="6 7" id="KW-0862">Zinc</keyword>
<dbReference type="PROSITE" id="PS01306">
    <property type="entry name" value="UPF0054"/>
    <property type="match status" value="1"/>
</dbReference>
<dbReference type="PANTHER" id="PTHR46986:SF1">
    <property type="entry name" value="ENDORIBONUCLEASE YBEY, CHLOROPLASTIC"/>
    <property type="match status" value="1"/>
</dbReference>
<feature type="binding site" evidence="7">
    <location>
        <position position="97"/>
    </location>
    <ligand>
        <name>Zn(2+)</name>
        <dbReference type="ChEBI" id="CHEBI:29105"/>
        <note>catalytic</note>
    </ligand>
</feature>
<keyword evidence="3 7" id="KW-0479">Metal-binding</keyword>
<proteinExistence type="inferred from homology"/>
<dbReference type="InterPro" id="IPR023091">
    <property type="entry name" value="MetalPrtase_cat_dom_sf_prd"/>
</dbReference>
<evidence type="ECO:0000256" key="5">
    <source>
        <dbReference type="ARBA" id="ARBA00022801"/>
    </source>
</evidence>
<reference evidence="8 9" key="1">
    <citation type="submission" date="2020-04" db="EMBL/GenBank/DDBJ databases">
        <title>Metagenomic profiling of ammonia- and methane-oxidizing microorganisms in a Dutch drinking water treatment plant.</title>
        <authorList>
            <person name="Poghosyan L."/>
            <person name="Leucker S."/>
        </authorList>
    </citation>
    <scope>NUCLEOTIDE SEQUENCE [LARGE SCALE GENOMIC DNA]</scope>
    <source>
        <strain evidence="8">S-RSF-IL-03</strain>
    </source>
</reference>
<dbReference type="NCBIfam" id="TIGR00043">
    <property type="entry name" value="rRNA maturation RNase YbeY"/>
    <property type="match status" value="1"/>
</dbReference>
<dbReference type="GO" id="GO:0008270">
    <property type="term" value="F:zinc ion binding"/>
    <property type="evidence" value="ECO:0007669"/>
    <property type="project" value="UniProtKB-UniRule"/>
</dbReference>
<dbReference type="InterPro" id="IPR020549">
    <property type="entry name" value="YbeY_CS"/>
</dbReference>
<feature type="binding site" evidence="7">
    <location>
        <position position="107"/>
    </location>
    <ligand>
        <name>Zn(2+)</name>
        <dbReference type="ChEBI" id="CHEBI:29105"/>
        <note>catalytic</note>
    </ligand>
</feature>
<evidence type="ECO:0000256" key="4">
    <source>
        <dbReference type="ARBA" id="ARBA00022759"/>
    </source>
</evidence>
<evidence type="ECO:0000313" key="9">
    <source>
        <dbReference type="Proteomes" id="UP000580839"/>
    </source>
</evidence>
<protein>
    <recommendedName>
        <fullName evidence="7">Endoribonuclease YbeY</fullName>
        <ecNumber evidence="7">3.1.-.-</ecNumber>
    </recommendedName>
</protein>
<feature type="binding site" evidence="7">
    <location>
        <position position="101"/>
    </location>
    <ligand>
        <name>Zn(2+)</name>
        <dbReference type="ChEBI" id="CHEBI:29105"/>
        <note>catalytic</note>
    </ligand>
</feature>
<organism evidence="8 9">
    <name type="scientific">Eiseniibacteriota bacterium</name>
    <dbReference type="NCBI Taxonomy" id="2212470"/>
    <lineage>
        <taxon>Bacteria</taxon>
        <taxon>Candidatus Eiseniibacteriota</taxon>
    </lineage>
</organism>
<comment type="caution">
    <text evidence="8">The sequence shown here is derived from an EMBL/GenBank/DDBJ whole genome shotgun (WGS) entry which is preliminary data.</text>
</comment>
<gene>
    <name evidence="7 8" type="primary">ybeY</name>
    <name evidence="8" type="ORF">HOP12_05240</name>
</gene>
<accession>A0A849SGH7</accession>
<keyword evidence="7" id="KW-0690">Ribosome biogenesis</keyword>
<dbReference type="GO" id="GO:0006364">
    <property type="term" value="P:rRNA processing"/>
    <property type="evidence" value="ECO:0007669"/>
    <property type="project" value="UniProtKB-UniRule"/>
</dbReference>
<keyword evidence="5 7" id="KW-0378">Hydrolase</keyword>
<evidence type="ECO:0000256" key="2">
    <source>
        <dbReference type="ARBA" id="ARBA00022722"/>
    </source>
</evidence>
<evidence type="ECO:0000256" key="7">
    <source>
        <dbReference type="HAMAP-Rule" id="MF_00009"/>
    </source>
</evidence>
<dbReference type="GO" id="GO:0004521">
    <property type="term" value="F:RNA endonuclease activity"/>
    <property type="evidence" value="ECO:0007669"/>
    <property type="project" value="UniProtKB-UniRule"/>
</dbReference>
<comment type="cofactor">
    <cofactor evidence="7">
        <name>Zn(2+)</name>
        <dbReference type="ChEBI" id="CHEBI:29105"/>
    </cofactor>
    <text evidence="7">Binds 1 zinc ion.</text>
</comment>
<evidence type="ECO:0000256" key="6">
    <source>
        <dbReference type="ARBA" id="ARBA00022833"/>
    </source>
</evidence>
<dbReference type="Pfam" id="PF02130">
    <property type="entry name" value="YbeY"/>
    <property type="match status" value="1"/>
</dbReference>
<comment type="similarity">
    <text evidence="1 7">Belongs to the endoribonuclease YbeY family.</text>
</comment>
<comment type="function">
    <text evidence="7">Single strand-specific metallo-endoribonuclease involved in late-stage 70S ribosome quality control and in maturation of the 3' terminus of the 16S rRNA.</text>
</comment>
<dbReference type="GO" id="GO:0005737">
    <property type="term" value="C:cytoplasm"/>
    <property type="evidence" value="ECO:0007669"/>
    <property type="project" value="UniProtKB-SubCell"/>
</dbReference>
<name>A0A849SGH7_UNCEI</name>
<comment type="subcellular location">
    <subcellularLocation>
        <location evidence="7">Cytoplasm</location>
    </subcellularLocation>
</comment>